<dbReference type="EMBL" id="JAEQMY010000160">
    <property type="protein sequence ID" value="MBL0408182.1"/>
    <property type="molecule type" value="Genomic_DNA"/>
</dbReference>
<name>A0A937D3V3_9HYPH</name>
<keyword evidence="1" id="KW-0175">Coiled coil</keyword>
<accession>A0A937D3V3</accession>
<organism evidence="2 3">
    <name type="scientific">Microvirga aerilata</name>
    <dbReference type="NCBI Taxonomy" id="670292"/>
    <lineage>
        <taxon>Bacteria</taxon>
        <taxon>Pseudomonadati</taxon>
        <taxon>Pseudomonadota</taxon>
        <taxon>Alphaproteobacteria</taxon>
        <taxon>Hyphomicrobiales</taxon>
        <taxon>Methylobacteriaceae</taxon>
        <taxon>Microvirga</taxon>
    </lineage>
</organism>
<reference evidence="2" key="1">
    <citation type="submission" date="2021-01" db="EMBL/GenBank/DDBJ databases">
        <title>Microvirga sp.</title>
        <authorList>
            <person name="Kim M.K."/>
        </authorList>
    </citation>
    <scope>NUCLEOTIDE SEQUENCE</scope>
    <source>
        <strain evidence="2">5420S-16</strain>
    </source>
</reference>
<proteinExistence type="predicted"/>
<evidence type="ECO:0000313" key="3">
    <source>
        <dbReference type="Proteomes" id="UP000605848"/>
    </source>
</evidence>
<evidence type="ECO:0000256" key="1">
    <source>
        <dbReference type="SAM" id="Coils"/>
    </source>
</evidence>
<keyword evidence="3" id="KW-1185">Reference proteome</keyword>
<sequence>MMAFDYRSEVKRPVSLALAGAAILGWLLALGIGLSSSDQRQETQTEITRLQQAEATLQQQLNEQQRIAGTLAELQARVAGAEQQLTQITQAREQAQAQLATLQQSLQTTQQQLAQVTQARE</sequence>
<comment type="caution">
    <text evidence="2">The sequence shown here is derived from an EMBL/GenBank/DDBJ whole genome shotgun (WGS) entry which is preliminary data.</text>
</comment>
<dbReference type="RefSeq" id="WP_202065951.1">
    <property type="nucleotide sequence ID" value="NZ_JAEQMY010000160.1"/>
</dbReference>
<gene>
    <name evidence="2" type="ORF">JKG68_30310</name>
</gene>
<feature type="coiled-coil region" evidence="1">
    <location>
        <begin position="40"/>
        <end position="119"/>
    </location>
</feature>
<evidence type="ECO:0000313" key="2">
    <source>
        <dbReference type="EMBL" id="MBL0408182.1"/>
    </source>
</evidence>
<protein>
    <submittedName>
        <fullName evidence="2">Uncharacterized protein</fullName>
    </submittedName>
</protein>
<dbReference type="AlphaFoldDB" id="A0A937D3V3"/>
<dbReference type="Proteomes" id="UP000605848">
    <property type="component" value="Unassembled WGS sequence"/>
</dbReference>